<evidence type="ECO:0000313" key="6">
    <source>
        <dbReference type="Proteomes" id="UP000058305"/>
    </source>
</evidence>
<reference evidence="6" key="2">
    <citation type="submission" date="2016-01" db="EMBL/GenBank/DDBJ databases">
        <title>First complete genome sequence of a species in the genus Microterricola, an extremophilic cold active enzyme producing strain ERGS5:02 isolated from Sikkim Himalaya.</title>
        <authorList>
            <person name="Kumar R."/>
            <person name="Singh D."/>
            <person name="Swarnkar M.K."/>
        </authorList>
    </citation>
    <scope>NUCLEOTIDE SEQUENCE [LARGE SCALE GENOMIC DNA]</scope>
    <source>
        <strain evidence="6">ERGS5:02</strain>
    </source>
</reference>
<protein>
    <submittedName>
        <fullName evidence="5">Fis family transcriptional regulator</fullName>
    </submittedName>
</protein>
<organism evidence="5 6">
    <name type="scientific">Microterricola viridarii</name>
    <dbReference type="NCBI Taxonomy" id="412690"/>
    <lineage>
        <taxon>Bacteria</taxon>
        <taxon>Bacillati</taxon>
        <taxon>Actinomycetota</taxon>
        <taxon>Actinomycetes</taxon>
        <taxon>Micrococcales</taxon>
        <taxon>Microbacteriaceae</taxon>
        <taxon>Microterricola</taxon>
    </lineage>
</organism>
<keyword evidence="3" id="KW-0804">Transcription</keyword>
<name>A0A120I1B7_9MICO</name>
<dbReference type="PANTHER" id="PTHR30154">
    <property type="entry name" value="LEUCINE-RESPONSIVE REGULATORY PROTEIN"/>
    <property type="match status" value="1"/>
</dbReference>
<accession>A0A120I1B7</accession>
<dbReference type="SUPFAM" id="SSF46785">
    <property type="entry name" value="Winged helix' DNA-binding domain"/>
    <property type="match status" value="1"/>
</dbReference>
<dbReference type="InterPro" id="IPR036390">
    <property type="entry name" value="WH_DNA-bd_sf"/>
</dbReference>
<dbReference type="EMBL" id="CP014145">
    <property type="protein sequence ID" value="AMB60139.1"/>
    <property type="molecule type" value="Genomic_DNA"/>
</dbReference>
<dbReference type="CDD" id="cd00090">
    <property type="entry name" value="HTH_ARSR"/>
    <property type="match status" value="1"/>
</dbReference>
<dbReference type="PANTHER" id="PTHR30154:SF34">
    <property type="entry name" value="TRANSCRIPTIONAL REGULATOR AZLB"/>
    <property type="match status" value="1"/>
</dbReference>
<dbReference type="PROSITE" id="PS50956">
    <property type="entry name" value="HTH_ASNC_2"/>
    <property type="match status" value="1"/>
</dbReference>
<dbReference type="InterPro" id="IPR000485">
    <property type="entry name" value="AsnC-type_HTH_dom"/>
</dbReference>
<dbReference type="PROSITE" id="PS00519">
    <property type="entry name" value="HTH_ASNC_1"/>
    <property type="match status" value="1"/>
</dbReference>
<dbReference type="KEGG" id="mvd:AWU67_16145"/>
<proteinExistence type="predicted"/>
<evidence type="ECO:0000313" key="5">
    <source>
        <dbReference type="EMBL" id="AMB60139.1"/>
    </source>
</evidence>
<dbReference type="Pfam" id="PF13412">
    <property type="entry name" value="HTH_24"/>
    <property type="match status" value="1"/>
</dbReference>
<evidence type="ECO:0000259" key="4">
    <source>
        <dbReference type="PROSITE" id="PS50956"/>
    </source>
</evidence>
<dbReference type="InterPro" id="IPR019888">
    <property type="entry name" value="Tscrpt_reg_AsnC-like"/>
</dbReference>
<keyword evidence="6" id="KW-1185">Reference proteome</keyword>
<dbReference type="AlphaFoldDB" id="A0A120I1B7"/>
<dbReference type="OrthoDB" id="3396933at2"/>
<dbReference type="SMART" id="SM00344">
    <property type="entry name" value="HTH_ASNC"/>
    <property type="match status" value="1"/>
</dbReference>
<keyword evidence="1" id="KW-0805">Transcription regulation</keyword>
<evidence type="ECO:0000256" key="2">
    <source>
        <dbReference type="ARBA" id="ARBA00023125"/>
    </source>
</evidence>
<sequence length="195" mass="21273">MSSKAQSAQDHSGQSPRTLDEINLKILAELRDNGRISMSALAERVNVSRANVYTRVEQLMTDGVITGFTAQIDPAKAGLGICALVFLSVHPQSWESFRSKITEMTEIESCRITTGEHDAMLLIRGDEVGAIHDFVIGVLAALAEVKSVETVLVLDEVFQRPYLLPTDLPSREQSGTQLGMTRFTRANPSRASLSG</sequence>
<dbReference type="GO" id="GO:0043565">
    <property type="term" value="F:sequence-specific DNA binding"/>
    <property type="evidence" value="ECO:0007669"/>
    <property type="project" value="InterPro"/>
</dbReference>
<dbReference type="InterPro" id="IPR011008">
    <property type="entry name" value="Dimeric_a/b-barrel"/>
</dbReference>
<dbReference type="PRINTS" id="PR00033">
    <property type="entry name" value="HTHASNC"/>
</dbReference>
<dbReference type="InterPro" id="IPR036388">
    <property type="entry name" value="WH-like_DNA-bd_sf"/>
</dbReference>
<gene>
    <name evidence="5" type="ORF">AWU67_16145</name>
</gene>
<evidence type="ECO:0000256" key="1">
    <source>
        <dbReference type="ARBA" id="ARBA00023015"/>
    </source>
</evidence>
<dbReference type="InterPro" id="IPR019885">
    <property type="entry name" value="Tscrpt_reg_HTH_AsnC-type_CS"/>
</dbReference>
<dbReference type="SUPFAM" id="SSF54909">
    <property type="entry name" value="Dimeric alpha+beta barrel"/>
    <property type="match status" value="1"/>
</dbReference>
<keyword evidence="2" id="KW-0238">DNA-binding</keyword>
<feature type="domain" description="HTH asnC-type" evidence="4">
    <location>
        <begin position="19"/>
        <end position="80"/>
    </location>
</feature>
<dbReference type="InterPro" id="IPR019887">
    <property type="entry name" value="Tscrpt_reg_AsnC/Lrp_C"/>
</dbReference>
<dbReference type="InterPro" id="IPR011991">
    <property type="entry name" value="ArsR-like_HTH"/>
</dbReference>
<dbReference type="Gene3D" id="1.10.10.10">
    <property type="entry name" value="Winged helix-like DNA-binding domain superfamily/Winged helix DNA-binding domain"/>
    <property type="match status" value="1"/>
</dbReference>
<dbReference type="GO" id="GO:0043200">
    <property type="term" value="P:response to amino acid"/>
    <property type="evidence" value="ECO:0007669"/>
    <property type="project" value="TreeGrafter"/>
</dbReference>
<dbReference type="GO" id="GO:0005829">
    <property type="term" value="C:cytosol"/>
    <property type="evidence" value="ECO:0007669"/>
    <property type="project" value="TreeGrafter"/>
</dbReference>
<evidence type="ECO:0000256" key="3">
    <source>
        <dbReference type="ARBA" id="ARBA00023163"/>
    </source>
</evidence>
<dbReference type="Proteomes" id="UP000058305">
    <property type="component" value="Chromosome"/>
</dbReference>
<dbReference type="Gene3D" id="3.30.70.920">
    <property type="match status" value="1"/>
</dbReference>
<reference evidence="5 6" key="1">
    <citation type="journal article" date="2016" name="J. Biotechnol.">
        <title>First complete genome sequence of a species in the genus Microterricola, an extremophilic cold active enzyme producing bacterial strain ERGS5:02 isolated from Sikkim Himalaya.</title>
        <authorList>
            <person name="Himanshu"/>
            <person name="Swarnkar M.K."/>
            <person name="Singh D."/>
            <person name="Kumar R."/>
        </authorList>
    </citation>
    <scope>NUCLEOTIDE SEQUENCE [LARGE SCALE GENOMIC DNA]</scope>
    <source>
        <strain evidence="5 6">ERGS5:02</strain>
    </source>
</reference>
<dbReference type="Pfam" id="PF01037">
    <property type="entry name" value="AsnC_trans_reg"/>
    <property type="match status" value="1"/>
</dbReference>